<feature type="compositionally biased region" description="Basic residues" evidence="1">
    <location>
        <begin position="237"/>
        <end position="248"/>
    </location>
</feature>
<feature type="region of interest" description="Disordered" evidence="1">
    <location>
        <begin position="332"/>
        <end position="382"/>
    </location>
</feature>
<organism evidence="3 4">
    <name type="scientific">Gigaspora rosea</name>
    <dbReference type="NCBI Taxonomy" id="44941"/>
    <lineage>
        <taxon>Eukaryota</taxon>
        <taxon>Fungi</taxon>
        <taxon>Fungi incertae sedis</taxon>
        <taxon>Mucoromycota</taxon>
        <taxon>Glomeromycotina</taxon>
        <taxon>Glomeromycetes</taxon>
        <taxon>Diversisporales</taxon>
        <taxon>Gigasporaceae</taxon>
        <taxon>Gigaspora</taxon>
    </lineage>
</organism>
<feature type="compositionally biased region" description="Polar residues" evidence="1">
    <location>
        <begin position="335"/>
        <end position="362"/>
    </location>
</feature>
<evidence type="ECO:0000256" key="1">
    <source>
        <dbReference type="SAM" id="MobiDB-lite"/>
    </source>
</evidence>
<gene>
    <name evidence="3" type="ORF">C2G38_2039316</name>
</gene>
<reference evidence="3 4" key="1">
    <citation type="submission" date="2018-06" db="EMBL/GenBank/DDBJ databases">
        <title>Comparative genomics reveals the genomic features of Rhizophagus irregularis, R. cerebriforme, R. diaphanum and Gigaspora rosea, and their symbiotic lifestyle signature.</title>
        <authorList>
            <person name="Morin E."/>
            <person name="San Clemente H."/>
            <person name="Chen E.C.H."/>
            <person name="De La Providencia I."/>
            <person name="Hainaut M."/>
            <person name="Kuo A."/>
            <person name="Kohler A."/>
            <person name="Murat C."/>
            <person name="Tang N."/>
            <person name="Roy S."/>
            <person name="Loubradou J."/>
            <person name="Henrissat B."/>
            <person name="Grigoriev I.V."/>
            <person name="Corradi N."/>
            <person name="Roux C."/>
            <person name="Martin F.M."/>
        </authorList>
    </citation>
    <scope>NUCLEOTIDE SEQUENCE [LARGE SCALE GENOMIC DNA]</scope>
    <source>
        <strain evidence="3 4">DAOM 194757</strain>
    </source>
</reference>
<feature type="chain" id="PRO_5017386906" evidence="2">
    <location>
        <begin position="23"/>
        <end position="382"/>
    </location>
</feature>
<evidence type="ECO:0000313" key="4">
    <source>
        <dbReference type="Proteomes" id="UP000266673"/>
    </source>
</evidence>
<dbReference type="Proteomes" id="UP000266673">
    <property type="component" value="Unassembled WGS sequence"/>
</dbReference>
<protein>
    <submittedName>
        <fullName evidence="3">Uncharacterized protein</fullName>
    </submittedName>
</protein>
<feature type="signal peptide" evidence="2">
    <location>
        <begin position="1"/>
        <end position="22"/>
    </location>
</feature>
<feature type="compositionally biased region" description="Acidic residues" evidence="1">
    <location>
        <begin position="364"/>
        <end position="382"/>
    </location>
</feature>
<proteinExistence type="predicted"/>
<keyword evidence="4" id="KW-1185">Reference proteome</keyword>
<evidence type="ECO:0000313" key="3">
    <source>
        <dbReference type="EMBL" id="RIB15512.1"/>
    </source>
</evidence>
<dbReference type="EMBL" id="QKWP01000738">
    <property type="protein sequence ID" value="RIB15512.1"/>
    <property type="molecule type" value="Genomic_DNA"/>
</dbReference>
<evidence type="ECO:0000256" key="2">
    <source>
        <dbReference type="SAM" id="SignalP"/>
    </source>
</evidence>
<sequence length="382" mass="44259">MVKVSIILISLIFILHVHLTTTLPAHAIEGRNLTMLLSGHEFEKRGNDSSKKSIINIFKKGTIIKRPRNRPRFVLISGSVEDCKEAKDPVAFSTCCALYNRNTVNDTPRPPRLTFRSRMRLWWHDFTNMFAYNRFIPDSTPVRDPPFDLNDRFLKTLEINGQETRIPGPYVLDILTGDLIFLKPLRHKKKYEKKPFCSKLHSVPEENPILCLPPSSESIIRPFNPSKDNPYIPYGKPSKKTRSKHHRPDKQPKVTYSLSSRLEIDPLEMANYNGLLAYYDELDSETYLRVTRLYHELSNKFANLEEYLRDLKEWAEFLGISIVQASRRVREVGESSGTYESDSDSLETYYSDSESFDSNSQFMCDDESNDDDDDDANDELRK</sequence>
<keyword evidence="2" id="KW-0732">Signal</keyword>
<accession>A0A397V0K3</accession>
<dbReference type="AlphaFoldDB" id="A0A397V0K3"/>
<comment type="caution">
    <text evidence="3">The sequence shown here is derived from an EMBL/GenBank/DDBJ whole genome shotgun (WGS) entry which is preliminary data.</text>
</comment>
<name>A0A397V0K3_9GLOM</name>
<feature type="region of interest" description="Disordered" evidence="1">
    <location>
        <begin position="223"/>
        <end position="252"/>
    </location>
</feature>